<feature type="transmembrane region" description="Helical" evidence="1">
    <location>
        <begin position="6"/>
        <end position="27"/>
    </location>
</feature>
<feature type="transmembrane region" description="Helical" evidence="1">
    <location>
        <begin position="80"/>
        <end position="97"/>
    </location>
</feature>
<evidence type="ECO:0000313" key="3">
    <source>
        <dbReference type="Proteomes" id="UP001221217"/>
    </source>
</evidence>
<keyword evidence="1" id="KW-0812">Transmembrane</keyword>
<dbReference type="Proteomes" id="UP001221217">
    <property type="component" value="Unassembled WGS sequence"/>
</dbReference>
<evidence type="ECO:0000313" key="2">
    <source>
        <dbReference type="EMBL" id="MDC7226333.1"/>
    </source>
</evidence>
<name>A0AAJ1IBQ1_9SPIO</name>
<evidence type="ECO:0000256" key="1">
    <source>
        <dbReference type="SAM" id="Phobius"/>
    </source>
</evidence>
<dbReference type="AlphaFoldDB" id="A0AAJ1IBQ1"/>
<feature type="transmembrane region" description="Helical" evidence="1">
    <location>
        <begin position="34"/>
        <end position="60"/>
    </location>
</feature>
<dbReference type="EMBL" id="JAQQAL010000011">
    <property type="protein sequence ID" value="MDC7226333.1"/>
    <property type="molecule type" value="Genomic_DNA"/>
</dbReference>
<reference evidence="2 3" key="1">
    <citation type="submission" date="2022-12" db="EMBL/GenBank/DDBJ databases">
        <title>Metagenome assembled genome from gulf of manar.</title>
        <authorList>
            <person name="Kohli P."/>
            <person name="Pk S."/>
            <person name="Venkata Ramana C."/>
            <person name="Sasikala C."/>
        </authorList>
    </citation>
    <scope>NUCLEOTIDE SEQUENCE [LARGE SCALE GENOMIC DNA]</scope>
    <source>
        <strain evidence="2">JB008</strain>
    </source>
</reference>
<sequence length="101" mass="11708">MSTETLIFIISRLVFGAGSAFLAIILWSRTRDSAWMFIVVGTIFRYGQIMFDTFGLFGIVDSRLVIIPGFLGIETILENLPYVFFIIAFIIMIRRTFQKWR</sequence>
<accession>A0AAJ1IBQ1</accession>
<protein>
    <submittedName>
        <fullName evidence="2">Uncharacterized protein</fullName>
    </submittedName>
</protein>
<proteinExistence type="predicted"/>
<comment type="caution">
    <text evidence="2">The sequence shown here is derived from an EMBL/GenBank/DDBJ whole genome shotgun (WGS) entry which is preliminary data.</text>
</comment>
<keyword evidence="1" id="KW-0472">Membrane</keyword>
<gene>
    <name evidence="2" type="ORF">PQJ61_06185</name>
</gene>
<organism evidence="2 3">
    <name type="scientific">Candidatus Thalassospirochaeta sargassi</name>
    <dbReference type="NCBI Taxonomy" id="3119039"/>
    <lineage>
        <taxon>Bacteria</taxon>
        <taxon>Pseudomonadati</taxon>
        <taxon>Spirochaetota</taxon>
        <taxon>Spirochaetia</taxon>
        <taxon>Spirochaetales</taxon>
        <taxon>Spirochaetaceae</taxon>
        <taxon>Candidatus Thalassospirochaeta</taxon>
    </lineage>
</organism>
<keyword evidence="1" id="KW-1133">Transmembrane helix</keyword>